<reference evidence="2" key="1">
    <citation type="submission" date="2019-03" db="EMBL/GenBank/DDBJ databases">
        <title>Long read genome sequence of the mycoparasitic Pythium oligandrum ATCC 38472 isolated from sugarbeet rhizosphere.</title>
        <authorList>
            <person name="Gaulin E."/>
        </authorList>
    </citation>
    <scope>NUCLEOTIDE SEQUENCE</scope>
    <source>
        <strain evidence="2">ATCC 38472_TT</strain>
    </source>
</reference>
<feature type="coiled-coil region" evidence="1">
    <location>
        <begin position="204"/>
        <end position="231"/>
    </location>
</feature>
<organism evidence="2 3">
    <name type="scientific">Pythium oligandrum</name>
    <name type="common">Mycoparasitic fungus</name>
    <dbReference type="NCBI Taxonomy" id="41045"/>
    <lineage>
        <taxon>Eukaryota</taxon>
        <taxon>Sar</taxon>
        <taxon>Stramenopiles</taxon>
        <taxon>Oomycota</taxon>
        <taxon>Peronosporomycetes</taxon>
        <taxon>Pythiales</taxon>
        <taxon>Pythiaceae</taxon>
        <taxon>Pythium</taxon>
    </lineage>
</organism>
<dbReference type="EMBL" id="SPLM01000003">
    <property type="protein sequence ID" value="TMW68028.1"/>
    <property type="molecule type" value="Genomic_DNA"/>
</dbReference>
<dbReference type="PROSITE" id="PS50096">
    <property type="entry name" value="IQ"/>
    <property type="match status" value="1"/>
</dbReference>
<dbReference type="OrthoDB" id="126660at2759"/>
<evidence type="ECO:0000313" key="3">
    <source>
        <dbReference type="Proteomes" id="UP000794436"/>
    </source>
</evidence>
<accession>A0A8K1CSA2</accession>
<dbReference type="Proteomes" id="UP000794436">
    <property type="component" value="Unassembled WGS sequence"/>
</dbReference>
<dbReference type="AlphaFoldDB" id="A0A8K1CSA2"/>
<evidence type="ECO:0000313" key="2">
    <source>
        <dbReference type="EMBL" id="TMW68028.1"/>
    </source>
</evidence>
<feature type="coiled-coil region" evidence="1">
    <location>
        <begin position="141"/>
        <end position="171"/>
    </location>
</feature>
<name>A0A8K1CSA2_PYTOL</name>
<evidence type="ECO:0000256" key="1">
    <source>
        <dbReference type="SAM" id="Coils"/>
    </source>
</evidence>
<sequence>MVSGMRLLVLASSVRQQLLQELLKVLNERAQRPQRKELLTPRARYQQRHRAQRVCLIQRQWRRFRWHRLIMEKMLMERRWRERRGNKRFVASAVAIQRVFRGYRVRKQRYQDQDRTVLQVIAAAQLRNKLESFRTDRIAYHARLIARMSRLEQEKANLRQMTQDKLLTEARITAASKKTAHGSIFIDAKLLDGTVVRMEAHQLLLHQTSEIDRLNQTITTLERQVIELQETDPVVRVAAERIQDRYRVYRCQQRKNILLRRQRHKFMQLIVSRERCYDRMDAGLQQRQLQRWQHCATIVTSLYQILQAKKLRKHYREQRAMSKINNLVYLRRLRHEAQDHERCDFLVLNAYFHALAPPGHVHRELYNAQTLWQVAMAKAFEPLTKMYNEIGITSLNDLLSSVEMEQGDLLLDILPNQVIQKLTGFVHLFKTELLNVHKKLQRTGK</sequence>
<comment type="caution">
    <text evidence="2">The sequence shown here is derived from an EMBL/GenBank/DDBJ whole genome shotgun (WGS) entry which is preliminary data.</text>
</comment>
<keyword evidence="1" id="KW-0175">Coiled coil</keyword>
<gene>
    <name evidence="2" type="ORF">Poli38472_007700</name>
</gene>
<protein>
    <submittedName>
        <fullName evidence="2">Uncharacterized protein</fullName>
    </submittedName>
</protein>
<keyword evidence="3" id="KW-1185">Reference proteome</keyword>
<proteinExistence type="predicted"/>